<dbReference type="PANTHER" id="PTHR39321">
    <property type="entry name" value="NICOTINATE-NUCLEOTIDE ADENYLYLTRANSFERASE-RELATED"/>
    <property type="match status" value="1"/>
</dbReference>
<dbReference type="AlphaFoldDB" id="A0AAP3FBP4"/>
<keyword evidence="7 11" id="KW-0547">Nucleotide-binding</keyword>
<dbReference type="CDD" id="cd02165">
    <property type="entry name" value="NMNAT"/>
    <property type="match status" value="1"/>
</dbReference>
<evidence type="ECO:0000256" key="4">
    <source>
        <dbReference type="ARBA" id="ARBA00022642"/>
    </source>
</evidence>
<dbReference type="EMBL" id="JAPDVK010000002">
    <property type="protein sequence ID" value="MCW4128136.1"/>
    <property type="molecule type" value="Genomic_DNA"/>
</dbReference>
<evidence type="ECO:0000256" key="5">
    <source>
        <dbReference type="ARBA" id="ARBA00022679"/>
    </source>
</evidence>
<dbReference type="GO" id="GO:0009435">
    <property type="term" value="P:NAD+ biosynthetic process"/>
    <property type="evidence" value="ECO:0007669"/>
    <property type="project" value="UniProtKB-UniRule"/>
</dbReference>
<accession>A0AAP3FBP4</accession>
<evidence type="ECO:0000313" key="14">
    <source>
        <dbReference type="Proteomes" id="UP001209344"/>
    </source>
</evidence>
<evidence type="ECO:0000256" key="11">
    <source>
        <dbReference type="HAMAP-Rule" id="MF_00244"/>
    </source>
</evidence>
<evidence type="ECO:0000256" key="8">
    <source>
        <dbReference type="ARBA" id="ARBA00022840"/>
    </source>
</evidence>
<dbReference type="RefSeq" id="WP_264965986.1">
    <property type="nucleotide sequence ID" value="NZ_JAPDVK010000002.1"/>
</dbReference>
<gene>
    <name evidence="11 13" type="primary">nadD</name>
    <name evidence="13" type="ORF">ONT16_07685</name>
</gene>
<dbReference type="GO" id="GO:0005524">
    <property type="term" value="F:ATP binding"/>
    <property type="evidence" value="ECO:0007669"/>
    <property type="project" value="UniProtKB-KW"/>
</dbReference>
<dbReference type="NCBIfam" id="TIGR00482">
    <property type="entry name" value="nicotinate (nicotinamide) nucleotide adenylyltransferase"/>
    <property type="match status" value="1"/>
</dbReference>
<evidence type="ECO:0000256" key="9">
    <source>
        <dbReference type="ARBA" id="ARBA00023027"/>
    </source>
</evidence>
<proteinExistence type="inferred from homology"/>
<evidence type="ECO:0000313" key="13">
    <source>
        <dbReference type="EMBL" id="MCW4128136.1"/>
    </source>
</evidence>
<name>A0AAP3FBP4_9BACT</name>
<comment type="catalytic activity">
    <reaction evidence="10 11">
        <text>nicotinate beta-D-ribonucleotide + ATP + H(+) = deamido-NAD(+) + diphosphate</text>
        <dbReference type="Rhea" id="RHEA:22860"/>
        <dbReference type="ChEBI" id="CHEBI:15378"/>
        <dbReference type="ChEBI" id="CHEBI:30616"/>
        <dbReference type="ChEBI" id="CHEBI:33019"/>
        <dbReference type="ChEBI" id="CHEBI:57502"/>
        <dbReference type="ChEBI" id="CHEBI:58437"/>
        <dbReference type="EC" id="2.7.7.18"/>
    </reaction>
</comment>
<dbReference type="HAMAP" id="MF_00244">
    <property type="entry name" value="NaMN_adenylyltr"/>
    <property type="match status" value="1"/>
</dbReference>
<dbReference type="InterPro" id="IPR005248">
    <property type="entry name" value="NadD/NMNAT"/>
</dbReference>
<reference evidence="13" key="1">
    <citation type="submission" date="2022-11" db="EMBL/GenBank/DDBJ databases">
        <title>Genomic repertoires linked with pathogenic potency of arthritogenic Prevotella copri isolated from the gut of rheumatoid arthritis patients.</title>
        <authorList>
            <person name="Nii T."/>
            <person name="Maeda Y."/>
            <person name="Motooka D."/>
            <person name="Naito M."/>
            <person name="Matsumoto Y."/>
            <person name="Ogawa T."/>
            <person name="Oguro-Igashira E."/>
            <person name="Kishikawa T."/>
            <person name="Yamashita M."/>
            <person name="Koizumi S."/>
            <person name="Kurakawa T."/>
            <person name="Okumura R."/>
            <person name="Kayama H."/>
            <person name="Murakami M."/>
            <person name="Sakaguchi T."/>
            <person name="Das B."/>
            <person name="Nakamura S."/>
            <person name="Okada Y."/>
            <person name="Kumanogoh A."/>
            <person name="Takeda K."/>
        </authorList>
    </citation>
    <scope>NUCLEOTIDE SEQUENCE</scope>
    <source>
        <strain evidence="13">F3-75</strain>
    </source>
</reference>
<evidence type="ECO:0000259" key="12">
    <source>
        <dbReference type="Pfam" id="PF01467"/>
    </source>
</evidence>
<comment type="caution">
    <text evidence="13">The sequence shown here is derived from an EMBL/GenBank/DDBJ whole genome shotgun (WGS) entry which is preliminary data.</text>
</comment>
<dbReference type="Gene3D" id="3.40.50.620">
    <property type="entry name" value="HUPs"/>
    <property type="match status" value="1"/>
</dbReference>
<keyword evidence="6 11" id="KW-0548">Nucleotidyltransferase</keyword>
<comment type="similarity">
    <text evidence="3 11">Belongs to the NadD family.</text>
</comment>
<dbReference type="Pfam" id="PF01467">
    <property type="entry name" value="CTP_transf_like"/>
    <property type="match status" value="1"/>
</dbReference>
<evidence type="ECO:0000256" key="7">
    <source>
        <dbReference type="ARBA" id="ARBA00022741"/>
    </source>
</evidence>
<sequence length="190" mass="21400">MKKVGIFGGSFNPIHTGHIALAKSLCEKAGLDEVWFMVSPMNPFKKAATDLLDDHLRLEMVEKALEKDPQLKACDYEFRLPKPSYTWHTLQAISKDYPECEFTLLIGGDNWAAFDKWYHHDDILAHYPIVVYPRQGSCMGEVPAGVTIVETPLLNISSTEIRECIKTGKSIEGMVPECIENLAIKNYQAL</sequence>
<dbReference type="GO" id="GO:0004515">
    <property type="term" value="F:nicotinate-nucleotide adenylyltransferase activity"/>
    <property type="evidence" value="ECO:0007669"/>
    <property type="project" value="UniProtKB-UniRule"/>
</dbReference>
<keyword evidence="8 11" id="KW-0067">ATP-binding</keyword>
<dbReference type="NCBIfam" id="TIGR00125">
    <property type="entry name" value="cyt_tran_rel"/>
    <property type="match status" value="1"/>
</dbReference>
<dbReference type="EC" id="2.7.7.18" evidence="11"/>
<dbReference type="PANTHER" id="PTHR39321:SF3">
    <property type="entry name" value="PHOSPHOPANTETHEINE ADENYLYLTRANSFERASE"/>
    <property type="match status" value="1"/>
</dbReference>
<keyword evidence="5 11" id="KW-0808">Transferase</keyword>
<dbReference type="InterPro" id="IPR004821">
    <property type="entry name" value="Cyt_trans-like"/>
</dbReference>
<comment type="function">
    <text evidence="1 11">Catalyzes the reversible adenylation of nicotinate mononucleotide (NaMN) to nicotinic acid adenine dinucleotide (NaAD).</text>
</comment>
<protein>
    <recommendedName>
        <fullName evidence="11">Probable nicotinate-nucleotide adenylyltransferase</fullName>
        <ecNumber evidence="11">2.7.7.18</ecNumber>
    </recommendedName>
    <alternativeName>
        <fullName evidence="11">Deamido-NAD(+) diphosphorylase</fullName>
    </alternativeName>
    <alternativeName>
        <fullName evidence="11">Deamido-NAD(+) pyrophosphorylase</fullName>
    </alternativeName>
    <alternativeName>
        <fullName evidence="11">Nicotinate mononucleotide adenylyltransferase</fullName>
        <shortName evidence="11">NaMN adenylyltransferase</shortName>
    </alternativeName>
</protein>
<dbReference type="InterPro" id="IPR014729">
    <property type="entry name" value="Rossmann-like_a/b/a_fold"/>
</dbReference>
<evidence type="ECO:0000256" key="2">
    <source>
        <dbReference type="ARBA" id="ARBA00005019"/>
    </source>
</evidence>
<keyword evidence="4 11" id="KW-0662">Pyridine nucleotide biosynthesis</keyword>
<comment type="pathway">
    <text evidence="2 11">Cofactor biosynthesis; NAD(+) biosynthesis; deamido-NAD(+) from nicotinate D-ribonucleotide: step 1/1.</text>
</comment>
<feature type="domain" description="Cytidyltransferase-like" evidence="12">
    <location>
        <begin position="6"/>
        <end position="163"/>
    </location>
</feature>
<dbReference type="SUPFAM" id="SSF52374">
    <property type="entry name" value="Nucleotidylyl transferase"/>
    <property type="match status" value="1"/>
</dbReference>
<evidence type="ECO:0000256" key="6">
    <source>
        <dbReference type="ARBA" id="ARBA00022695"/>
    </source>
</evidence>
<keyword evidence="9 11" id="KW-0520">NAD</keyword>
<organism evidence="13 14">
    <name type="scientific">Segatella copri</name>
    <dbReference type="NCBI Taxonomy" id="165179"/>
    <lineage>
        <taxon>Bacteria</taxon>
        <taxon>Pseudomonadati</taxon>
        <taxon>Bacteroidota</taxon>
        <taxon>Bacteroidia</taxon>
        <taxon>Bacteroidales</taxon>
        <taxon>Prevotellaceae</taxon>
        <taxon>Segatella</taxon>
    </lineage>
</organism>
<evidence type="ECO:0000256" key="3">
    <source>
        <dbReference type="ARBA" id="ARBA00009014"/>
    </source>
</evidence>
<dbReference type="Proteomes" id="UP001209344">
    <property type="component" value="Unassembled WGS sequence"/>
</dbReference>
<evidence type="ECO:0000256" key="1">
    <source>
        <dbReference type="ARBA" id="ARBA00002324"/>
    </source>
</evidence>
<evidence type="ECO:0000256" key="10">
    <source>
        <dbReference type="ARBA" id="ARBA00048721"/>
    </source>
</evidence>